<name>A0ABT2NIA9_9CYAN</name>
<comment type="caution">
    <text evidence="2">The sequence shown here is derived from an EMBL/GenBank/DDBJ whole genome shotgun (WGS) entry which is preliminary data.</text>
</comment>
<keyword evidence="2" id="KW-0547">Nucleotide-binding</keyword>
<keyword evidence="3" id="KW-1185">Reference proteome</keyword>
<dbReference type="Proteomes" id="UP001525961">
    <property type="component" value="Unassembled WGS sequence"/>
</dbReference>
<dbReference type="InterPro" id="IPR050742">
    <property type="entry name" value="Helicase_Restrict-Modif_Enz"/>
</dbReference>
<feature type="domain" description="Helicase ATP-binding" evidence="1">
    <location>
        <begin position="177"/>
        <end position="384"/>
    </location>
</feature>
<dbReference type="InterPro" id="IPR027417">
    <property type="entry name" value="P-loop_NTPase"/>
</dbReference>
<keyword evidence="2" id="KW-0347">Helicase</keyword>
<evidence type="ECO:0000259" key="1">
    <source>
        <dbReference type="PROSITE" id="PS51192"/>
    </source>
</evidence>
<dbReference type="Gene3D" id="3.90.1570.30">
    <property type="match status" value="1"/>
</dbReference>
<dbReference type="Pfam" id="PF04851">
    <property type="entry name" value="ResIII"/>
    <property type="match status" value="1"/>
</dbReference>
<gene>
    <name evidence="2" type="ORF">NG792_28225</name>
</gene>
<dbReference type="RefSeq" id="WP_261237767.1">
    <property type="nucleotide sequence ID" value="NZ_JAMXFA010000080.1"/>
</dbReference>
<dbReference type="GO" id="GO:0004386">
    <property type="term" value="F:helicase activity"/>
    <property type="evidence" value="ECO:0007669"/>
    <property type="project" value="UniProtKB-KW"/>
</dbReference>
<dbReference type="InterPro" id="IPR006935">
    <property type="entry name" value="Helicase/UvrB_N"/>
</dbReference>
<organism evidence="2 3">
    <name type="scientific">Laspinema olomoucense D3b</name>
    <dbReference type="NCBI Taxonomy" id="2953688"/>
    <lineage>
        <taxon>Bacteria</taxon>
        <taxon>Bacillati</taxon>
        <taxon>Cyanobacteriota</taxon>
        <taxon>Cyanophyceae</taxon>
        <taxon>Oscillatoriophycideae</taxon>
        <taxon>Oscillatoriales</taxon>
        <taxon>Laspinemataceae</taxon>
        <taxon>Laspinema</taxon>
        <taxon>Laspinema olomoucense</taxon>
    </lineage>
</organism>
<sequence length="788" mass="90980">MSNESESITRRDRINKKLKALNPPWQIIPYRDGLDTSQLRCHAVEEYPTASGPADYALFVQGQLLGVIEAKRVSVGTEGVLKQAKRYSKTTFQGVGNWRGYRVPFLFSSNGELIYFLDVRQDNNLSRQITTFHSADALAELLKRDDERCDRWFLENPISENTRLRPYQEKAIAATEQAIARGLRHLLIAMATGTGKTFCTVSQIYRLLASQKARRILFLVDRRVLAAQAVREFASFDTPRGNKFNKEYEVYSQQFRREDFEEEESFKPEVLPTPYLTNPNETHTFVYVSTIQRMTINLFGKGTGVEGETGDIEEENDADKLDIPIHAFDLIIADECHRGYTSSEVGSWRKTIDYFDAIKIGLTATPAAHTVSLFREVVYRYTTQQAIQDGWLVDYERIDIHSEVRLNNTFLHAGEMVGRIDRETGEEVYDELEDEREFTTTDIERQITIPDSNRKIIEEIAKYADRHEQETGRFPRILIFAVNDLAHISHADQVVRICKEVFARGDDFVQKITGKVDRPLQCIREFRNRPQPKIAVTVDMLSTGVDIPSLEFIVFMRPVKSRILWEQMLGRGTRLCGDIHKTHFKIFDCFGGSLIEYFAEVSHFKIEPLRQQTVSVKKVIENIVNNCDRQYYLKSFTKRLHRIHRGMSEEARQMFADYIPDGDIGGFARSLLERMETDFANTLNLLQNPGFQEVLENYPKAKQTFLVGYEVEDQVSSQVVIQGKKPEDYLDSFSRFVQENSAQIEAIRILQERPQGWNTQVLEELRQVLQKNQFPDSNSHYGNFTQAY</sequence>
<evidence type="ECO:0000313" key="3">
    <source>
        <dbReference type="Proteomes" id="UP001525961"/>
    </source>
</evidence>
<dbReference type="Pfam" id="PF04313">
    <property type="entry name" value="HSDR_N"/>
    <property type="match status" value="1"/>
</dbReference>
<dbReference type="PANTHER" id="PTHR47396:SF1">
    <property type="entry name" value="ATP-DEPENDENT HELICASE IRC3-RELATED"/>
    <property type="match status" value="1"/>
</dbReference>
<reference evidence="2 3" key="1">
    <citation type="journal article" date="2022" name="Front. Microbiol.">
        <title>High genomic differentiation and limited gene flow indicate recent cryptic speciation within the genus Laspinema (cyanobacteria).</title>
        <authorList>
            <person name="Stanojkovic A."/>
            <person name="Skoupy S."/>
            <person name="Skaloud P."/>
            <person name="Dvorak P."/>
        </authorList>
    </citation>
    <scope>NUCLEOTIDE SEQUENCE [LARGE SCALE GENOMIC DNA]</scope>
    <source>
        <strain evidence="2 3">D3b</strain>
    </source>
</reference>
<dbReference type="PROSITE" id="PS51192">
    <property type="entry name" value="HELICASE_ATP_BIND_1"/>
    <property type="match status" value="1"/>
</dbReference>
<keyword evidence="2" id="KW-0067">ATP-binding</keyword>
<dbReference type="CDD" id="cd18799">
    <property type="entry name" value="SF2_C_EcoAI-like"/>
    <property type="match status" value="1"/>
</dbReference>
<proteinExistence type="predicted"/>
<protein>
    <submittedName>
        <fullName evidence="2">DEAD/DEAH box helicase family protein</fullName>
    </submittedName>
</protein>
<dbReference type="EMBL" id="JAMXFA010000080">
    <property type="protein sequence ID" value="MCT7981614.1"/>
    <property type="molecule type" value="Genomic_DNA"/>
</dbReference>
<dbReference type="SMART" id="SM00487">
    <property type="entry name" value="DEXDc"/>
    <property type="match status" value="1"/>
</dbReference>
<dbReference type="InterPro" id="IPR007409">
    <property type="entry name" value="Restrct_endonuc_type1_HsdR_N"/>
</dbReference>
<accession>A0ABT2NIA9</accession>
<dbReference type="InterPro" id="IPR014001">
    <property type="entry name" value="Helicase_ATP-bd"/>
</dbReference>
<dbReference type="PANTHER" id="PTHR47396">
    <property type="entry name" value="TYPE I RESTRICTION ENZYME ECOKI R PROTEIN"/>
    <property type="match status" value="1"/>
</dbReference>
<evidence type="ECO:0000313" key="2">
    <source>
        <dbReference type="EMBL" id="MCT7981614.1"/>
    </source>
</evidence>
<dbReference type="SUPFAM" id="SSF52540">
    <property type="entry name" value="P-loop containing nucleoside triphosphate hydrolases"/>
    <property type="match status" value="2"/>
</dbReference>
<keyword evidence="2" id="KW-0378">Hydrolase</keyword>
<dbReference type="Gene3D" id="3.40.50.300">
    <property type="entry name" value="P-loop containing nucleotide triphosphate hydrolases"/>
    <property type="match status" value="2"/>
</dbReference>